<feature type="compositionally biased region" description="Basic and acidic residues" evidence="1">
    <location>
        <begin position="1"/>
        <end position="29"/>
    </location>
</feature>
<evidence type="ECO:0000256" key="1">
    <source>
        <dbReference type="SAM" id="MobiDB-lite"/>
    </source>
</evidence>
<comment type="caution">
    <text evidence="2">The sequence shown here is derived from an EMBL/GenBank/DDBJ whole genome shotgun (WGS) entry which is preliminary data.</text>
</comment>
<dbReference type="EMBL" id="JAGMUX010000007">
    <property type="protein sequence ID" value="KAH7254263.1"/>
    <property type="molecule type" value="Genomic_DNA"/>
</dbReference>
<feature type="compositionally biased region" description="Low complexity" evidence="1">
    <location>
        <begin position="30"/>
        <end position="46"/>
    </location>
</feature>
<evidence type="ECO:0000313" key="2">
    <source>
        <dbReference type="EMBL" id="KAH7254263.1"/>
    </source>
</evidence>
<name>A0A9P9KAN5_FUSRE</name>
<dbReference type="Proteomes" id="UP000720189">
    <property type="component" value="Unassembled WGS sequence"/>
</dbReference>
<organism evidence="2 3">
    <name type="scientific">Fusarium redolens</name>
    <dbReference type="NCBI Taxonomy" id="48865"/>
    <lineage>
        <taxon>Eukaryota</taxon>
        <taxon>Fungi</taxon>
        <taxon>Dikarya</taxon>
        <taxon>Ascomycota</taxon>
        <taxon>Pezizomycotina</taxon>
        <taxon>Sordariomycetes</taxon>
        <taxon>Hypocreomycetidae</taxon>
        <taxon>Hypocreales</taxon>
        <taxon>Nectriaceae</taxon>
        <taxon>Fusarium</taxon>
        <taxon>Fusarium redolens species complex</taxon>
    </lineage>
</organism>
<protein>
    <submittedName>
        <fullName evidence="2">Uncharacterized protein</fullName>
    </submittedName>
</protein>
<feature type="region of interest" description="Disordered" evidence="1">
    <location>
        <begin position="1"/>
        <end position="50"/>
    </location>
</feature>
<sequence length="515" mass="56711">MANKDDKKKQTQNDPKNKGKGKGFDKELTSRAGSQSGQHSSSAQGAKNGSGTVSKLLKVVPRNTLTLGSSESKIGELGVGTVNQHTGALAKNQICLSTVNDNTAIVFNGDNESCLSQVADIASQVRKEGQSVSGFLMMTDEKTFFEPGAKRKFLALDDMGDEKLEAAWARKQAKALPTTGQGDQQSSGRGQADNRPKPKGDGQDQGRPYNKRQRRLFCVGCESDKHCLDTCLKAGDNGLMKGCPLCNTLDHQASNCRSGLLKVKKDRVYQFVFKRRNMPSFLNFKSWFELVSANVRPTDRECFPWTPEFTKSNAAHIEQLQNQLDTHGFRVTKLPVDPKLMGWTAVQAHYRSLVGEGKEKALAEARSKVTPLSDEQKAMAWMLRPNTKFPTGLYRDEQVNEDVEMGDNAQAENAPQAEEQSAAAAQVEGESGVTPVLEQEPVAANGESEILAQAKEEQELSHRRPWDEDSEEEDEEVEIEGDDDDDEDGMARRKILQKKAESERIARAKSSASEL</sequence>
<dbReference type="OrthoDB" id="4777753at2759"/>
<feature type="region of interest" description="Disordered" evidence="1">
    <location>
        <begin position="408"/>
        <end position="515"/>
    </location>
</feature>
<dbReference type="AlphaFoldDB" id="A0A9P9KAN5"/>
<evidence type="ECO:0000313" key="3">
    <source>
        <dbReference type="Proteomes" id="UP000720189"/>
    </source>
</evidence>
<gene>
    <name evidence="2" type="ORF">BKA55DRAFT_567298</name>
</gene>
<keyword evidence="3" id="KW-1185">Reference proteome</keyword>
<feature type="compositionally biased region" description="Low complexity" evidence="1">
    <location>
        <begin position="180"/>
        <end position="191"/>
    </location>
</feature>
<dbReference type="RefSeq" id="XP_046050510.1">
    <property type="nucleotide sequence ID" value="XM_046192717.1"/>
</dbReference>
<feature type="compositionally biased region" description="Basic and acidic residues" evidence="1">
    <location>
        <begin position="192"/>
        <end position="204"/>
    </location>
</feature>
<feature type="region of interest" description="Disordered" evidence="1">
    <location>
        <begin position="172"/>
        <end position="208"/>
    </location>
</feature>
<reference evidence="2" key="1">
    <citation type="journal article" date="2021" name="Nat. Commun.">
        <title>Genetic determinants of endophytism in the Arabidopsis root mycobiome.</title>
        <authorList>
            <person name="Mesny F."/>
            <person name="Miyauchi S."/>
            <person name="Thiergart T."/>
            <person name="Pickel B."/>
            <person name="Atanasova L."/>
            <person name="Karlsson M."/>
            <person name="Huettel B."/>
            <person name="Barry K.W."/>
            <person name="Haridas S."/>
            <person name="Chen C."/>
            <person name="Bauer D."/>
            <person name="Andreopoulos W."/>
            <person name="Pangilinan J."/>
            <person name="LaButti K."/>
            <person name="Riley R."/>
            <person name="Lipzen A."/>
            <person name="Clum A."/>
            <person name="Drula E."/>
            <person name="Henrissat B."/>
            <person name="Kohler A."/>
            <person name="Grigoriev I.V."/>
            <person name="Martin F.M."/>
            <person name="Hacquard S."/>
        </authorList>
    </citation>
    <scope>NUCLEOTIDE SEQUENCE</scope>
    <source>
        <strain evidence="2">MPI-CAGE-AT-0023</strain>
    </source>
</reference>
<feature type="compositionally biased region" description="Low complexity" evidence="1">
    <location>
        <begin position="408"/>
        <end position="433"/>
    </location>
</feature>
<accession>A0A9P9KAN5</accession>
<feature type="compositionally biased region" description="Acidic residues" evidence="1">
    <location>
        <begin position="468"/>
        <end position="488"/>
    </location>
</feature>
<feature type="compositionally biased region" description="Basic and acidic residues" evidence="1">
    <location>
        <begin position="454"/>
        <end position="467"/>
    </location>
</feature>
<dbReference type="GeneID" id="70222671"/>
<proteinExistence type="predicted"/>